<feature type="region of interest" description="Disordered" evidence="1">
    <location>
        <begin position="62"/>
        <end position="82"/>
    </location>
</feature>
<accession>A0A7M4DHW5</accession>
<evidence type="ECO:0000256" key="1">
    <source>
        <dbReference type="SAM" id="MobiDB-lite"/>
    </source>
</evidence>
<keyword evidence="4" id="KW-1185">Reference proteome</keyword>
<sequence>MSAITIRKLPDAAKQRLRMRAAANGRSMEAEARTILLEALNAGQRVDLNWIEQLIAVGGEVGGVDLPETEDEPATAADLGSA</sequence>
<evidence type="ECO:0000259" key="2">
    <source>
        <dbReference type="Pfam" id="PF22513"/>
    </source>
</evidence>
<comment type="caution">
    <text evidence="3">The sequence shown here is derived from an EMBL/GenBank/DDBJ whole genome shotgun (WGS) entry which is preliminary data.</text>
</comment>
<dbReference type="InterPro" id="IPR010985">
    <property type="entry name" value="Ribbon_hlx_hlx"/>
</dbReference>
<dbReference type="AlphaFoldDB" id="A0A7M4DHW5"/>
<dbReference type="InterPro" id="IPR053853">
    <property type="entry name" value="FitA-like_RHH"/>
</dbReference>
<dbReference type="Gene3D" id="1.10.1220.10">
    <property type="entry name" value="Met repressor-like"/>
    <property type="match status" value="1"/>
</dbReference>
<proteinExistence type="predicted"/>
<protein>
    <submittedName>
        <fullName evidence="3">Antitoxin FitA</fullName>
    </submittedName>
</protein>
<organism evidence="3 4">
    <name type="scientific">Occultella aeris</name>
    <dbReference type="NCBI Taxonomy" id="2761496"/>
    <lineage>
        <taxon>Bacteria</taxon>
        <taxon>Bacillati</taxon>
        <taxon>Actinomycetota</taxon>
        <taxon>Actinomycetes</taxon>
        <taxon>Micrococcales</taxon>
        <taxon>Ruaniaceae</taxon>
        <taxon>Occultella</taxon>
    </lineage>
</organism>
<gene>
    <name evidence="3" type="primary">fitA</name>
    <name evidence="3" type="ORF">HALOF300_01716</name>
</gene>
<feature type="domain" description="Antitoxin FitA-like ribbon-helix-helix" evidence="2">
    <location>
        <begin position="3"/>
        <end position="40"/>
    </location>
</feature>
<dbReference type="Proteomes" id="UP000419743">
    <property type="component" value="Unassembled WGS sequence"/>
</dbReference>
<dbReference type="SUPFAM" id="SSF47598">
    <property type="entry name" value="Ribbon-helix-helix"/>
    <property type="match status" value="1"/>
</dbReference>
<dbReference type="EMBL" id="CACRYJ010000024">
    <property type="protein sequence ID" value="VZO36512.1"/>
    <property type="molecule type" value="Genomic_DNA"/>
</dbReference>
<evidence type="ECO:0000313" key="4">
    <source>
        <dbReference type="Proteomes" id="UP000419743"/>
    </source>
</evidence>
<reference evidence="3 4" key="1">
    <citation type="submission" date="2019-11" db="EMBL/GenBank/DDBJ databases">
        <authorList>
            <person name="Criscuolo A."/>
        </authorList>
    </citation>
    <scope>NUCLEOTIDE SEQUENCE [LARGE SCALE GENOMIC DNA]</scope>
    <source>
        <strain evidence="3">CIP111667</strain>
    </source>
</reference>
<dbReference type="GO" id="GO:0006355">
    <property type="term" value="P:regulation of DNA-templated transcription"/>
    <property type="evidence" value="ECO:0007669"/>
    <property type="project" value="InterPro"/>
</dbReference>
<evidence type="ECO:0000313" key="3">
    <source>
        <dbReference type="EMBL" id="VZO36512.1"/>
    </source>
</evidence>
<dbReference type="Pfam" id="PF22513">
    <property type="entry name" value="FitA-like_RHH"/>
    <property type="match status" value="1"/>
</dbReference>
<dbReference type="RefSeq" id="WP_156740531.1">
    <property type="nucleotide sequence ID" value="NZ_CACRYJ010000024.1"/>
</dbReference>
<dbReference type="InterPro" id="IPR013321">
    <property type="entry name" value="Arc_rbn_hlx_hlx"/>
</dbReference>
<name>A0A7M4DHW5_9MICO</name>